<dbReference type="EMBL" id="CM055102">
    <property type="protein sequence ID" value="KAJ7537739.1"/>
    <property type="molecule type" value="Genomic_DNA"/>
</dbReference>
<sequence length="508" mass="56296">MTDKLGQSSEDWNNVQKLPYFDNQLPSVILRNLDLNAERLHMVSALSHVVQGGITLEAQGIDTGNVNPYIQQSLPVNSTQGKSKRLGEEGVISSSSEVVDLLQECFSDQVATGVPQGNSFGRSVLPVKWNAKRSKRNNAEQNKSGIRYSPQPSSFSSDSGKAQKHLPISLAEYQETTADRQHTRTCTAILSVGPSVTLVDPGVNSAQQTSAPQKPRYRGVRQRPWGKWASEIRDPNKRARVWLGTFDAAEEAARAYDAAAVKLRGIRAHLNFPEDPHTFTDCRAGISFSSDDQPVTISAACLPMRTPSTLFPRDPSSQIYKLPAQLPNADQTHLFAFPWLSSINFDSVHAFPEFSFGTSSDPPCAIPLHVQIPPTLEDTREWPLQNEPCFQTTFEDDSLWRSPRASSTPFTLAIDQVNLQTQQQSSLSSFQSPRDMSRTQLKGSNVEADEMWQQPSLDLTPAHVQTQVQWSGPILTFEQIFDQSPAWGSDDLNWLLQDSSPSFSNADL</sequence>
<gene>
    <name evidence="1" type="ORF">O6H91_11G019800</name>
</gene>
<name>A0ACC2C6V5_DIPCM</name>
<accession>A0ACC2C6V5</accession>
<protein>
    <submittedName>
        <fullName evidence="1">Uncharacterized protein</fullName>
    </submittedName>
</protein>
<reference evidence="2" key="1">
    <citation type="journal article" date="2024" name="Proc. Natl. Acad. Sci. U.S.A.">
        <title>Extraordinary preservation of gene collinearity over three hundred million years revealed in homosporous lycophytes.</title>
        <authorList>
            <person name="Li C."/>
            <person name="Wickell D."/>
            <person name="Kuo L.Y."/>
            <person name="Chen X."/>
            <person name="Nie B."/>
            <person name="Liao X."/>
            <person name="Peng D."/>
            <person name="Ji J."/>
            <person name="Jenkins J."/>
            <person name="Williams M."/>
            <person name="Shu S."/>
            <person name="Plott C."/>
            <person name="Barry K."/>
            <person name="Rajasekar S."/>
            <person name="Grimwood J."/>
            <person name="Han X."/>
            <person name="Sun S."/>
            <person name="Hou Z."/>
            <person name="He W."/>
            <person name="Dai G."/>
            <person name="Sun C."/>
            <person name="Schmutz J."/>
            <person name="Leebens-Mack J.H."/>
            <person name="Li F.W."/>
            <person name="Wang L."/>
        </authorList>
    </citation>
    <scope>NUCLEOTIDE SEQUENCE [LARGE SCALE GENOMIC DNA]</scope>
    <source>
        <strain evidence="2">cv. PW_Plant_1</strain>
    </source>
</reference>
<evidence type="ECO:0000313" key="2">
    <source>
        <dbReference type="Proteomes" id="UP001162992"/>
    </source>
</evidence>
<keyword evidence="2" id="KW-1185">Reference proteome</keyword>
<organism evidence="1 2">
    <name type="scientific">Diphasiastrum complanatum</name>
    <name type="common">Issler's clubmoss</name>
    <name type="synonym">Lycopodium complanatum</name>
    <dbReference type="NCBI Taxonomy" id="34168"/>
    <lineage>
        <taxon>Eukaryota</taxon>
        <taxon>Viridiplantae</taxon>
        <taxon>Streptophyta</taxon>
        <taxon>Embryophyta</taxon>
        <taxon>Tracheophyta</taxon>
        <taxon>Lycopodiopsida</taxon>
        <taxon>Lycopodiales</taxon>
        <taxon>Lycopodiaceae</taxon>
        <taxon>Lycopodioideae</taxon>
        <taxon>Diphasiastrum</taxon>
    </lineage>
</organism>
<proteinExistence type="predicted"/>
<dbReference type="Proteomes" id="UP001162992">
    <property type="component" value="Chromosome 11"/>
</dbReference>
<comment type="caution">
    <text evidence="1">The sequence shown here is derived from an EMBL/GenBank/DDBJ whole genome shotgun (WGS) entry which is preliminary data.</text>
</comment>
<evidence type="ECO:0000313" key="1">
    <source>
        <dbReference type="EMBL" id="KAJ7537739.1"/>
    </source>
</evidence>